<organism evidence="1 2">
    <name type="scientific">Brassica rapa subsp. trilocularis</name>
    <dbReference type="NCBI Taxonomy" id="1813537"/>
    <lineage>
        <taxon>Eukaryota</taxon>
        <taxon>Viridiplantae</taxon>
        <taxon>Streptophyta</taxon>
        <taxon>Embryophyta</taxon>
        <taxon>Tracheophyta</taxon>
        <taxon>Spermatophyta</taxon>
        <taxon>Magnoliopsida</taxon>
        <taxon>eudicotyledons</taxon>
        <taxon>Gunneridae</taxon>
        <taxon>Pentapetalae</taxon>
        <taxon>rosids</taxon>
        <taxon>malvids</taxon>
        <taxon>Brassicales</taxon>
        <taxon>Brassicaceae</taxon>
        <taxon>Brassiceae</taxon>
        <taxon>Brassica</taxon>
    </lineage>
</organism>
<protein>
    <submittedName>
        <fullName evidence="1">Uncharacterized protein</fullName>
    </submittedName>
</protein>
<name>A0ABQ7NWV6_BRACM</name>
<keyword evidence="2" id="KW-1185">Reference proteome</keyword>
<gene>
    <name evidence="1" type="primary">A01p026330.1_BraROA</name>
    <name evidence="1" type="ORF">IGI04_002643</name>
</gene>
<proteinExistence type="predicted"/>
<evidence type="ECO:0000313" key="1">
    <source>
        <dbReference type="EMBL" id="KAG5415076.1"/>
    </source>
</evidence>
<evidence type="ECO:0000313" key="2">
    <source>
        <dbReference type="Proteomes" id="UP000823674"/>
    </source>
</evidence>
<dbReference type="EMBL" id="JADBGQ010000001">
    <property type="protein sequence ID" value="KAG5415076.1"/>
    <property type="molecule type" value="Genomic_DNA"/>
</dbReference>
<comment type="caution">
    <text evidence="1">The sequence shown here is derived from an EMBL/GenBank/DDBJ whole genome shotgun (WGS) entry which is preliminary data.</text>
</comment>
<reference evidence="1 2" key="1">
    <citation type="submission" date="2021-03" db="EMBL/GenBank/DDBJ databases">
        <authorList>
            <person name="King G.J."/>
            <person name="Bancroft I."/>
            <person name="Baten A."/>
            <person name="Bloomfield J."/>
            <person name="Borpatragohain P."/>
            <person name="He Z."/>
            <person name="Irish N."/>
            <person name="Irwin J."/>
            <person name="Liu K."/>
            <person name="Mauleon R.P."/>
            <person name="Moore J."/>
            <person name="Morris R."/>
            <person name="Ostergaard L."/>
            <person name="Wang B."/>
            <person name="Wells R."/>
        </authorList>
    </citation>
    <scope>NUCLEOTIDE SEQUENCE [LARGE SCALE GENOMIC DNA]</scope>
    <source>
        <strain evidence="1">R-o-18</strain>
        <tissue evidence="1">Leaf</tissue>
    </source>
</reference>
<sequence>MADCVRGHYLSLPQYERCFQMPRVHHDPPYEAEHATYMKDQVEEMVAEVYTAQERMFDDFCRKLDATYYPLNNNIVWLSKFMEELAESGLHSFHYHRQQKQITKRE</sequence>
<dbReference type="Proteomes" id="UP000823674">
    <property type="component" value="Chromosome A01"/>
</dbReference>
<accession>A0ABQ7NWV6</accession>